<dbReference type="HOGENOM" id="CLU_3409395_0_0_0"/>
<organism evidence="1">
    <name type="scientific">Fusobacterium polymorphum ATCC 10953</name>
    <dbReference type="NCBI Taxonomy" id="393480"/>
    <lineage>
        <taxon>Bacteria</taxon>
        <taxon>Fusobacteriati</taxon>
        <taxon>Fusobacteriota</taxon>
        <taxon>Fusobacteriia</taxon>
        <taxon>Fusobacteriales</taxon>
        <taxon>Fusobacteriaceae</taxon>
        <taxon>Fusobacterium</taxon>
    </lineage>
</organism>
<gene>
    <name evidence="1" type="ORF">FNP_1001</name>
</gene>
<sequence length="29" mass="3490">MFKLRNQLFSTYMADVHICLGNIYFYSLT</sequence>
<evidence type="ECO:0000313" key="1">
    <source>
        <dbReference type="EMBL" id="EDK88797.1"/>
    </source>
</evidence>
<reference evidence="1" key="2">
    <citation type="submission" date="2007-05" db="EMBL/GenBank/DDBJ databases">
        <title>Genome sequence of Fusobacterium nucleatum subspecies polymorphum - a genetically tractable Fusobacterium.</title>
        <authorList>
            <person name="Karpathy S.E."/>
            <person name="Xiang Q."/>
            <person name="Gioia J."/>
            <person name="Jiang H."/>
            <person name="Liu Y."/>
            <person name="Petrosino J.F."/>
            <person name="Yerrapragada S."/>
            <person name="Fox G.E."/>
            <person name="Kinder Haake S."/>
            <person name="Weinstock G.M."/>
            <person name="Highlander S.K."/>
        </authorList>
    </citation>
    <scope>NUCLEOTIDE SEQUENCE [LARGE SCALE GENOMIC DNA]</scope>
    <source>
        <strain evidence="1">ATCC 10953</strain>
    </source>
</reference>
<proteinExistence type="predicted"/>
<dbReference type="EMBL" id="CM000440">
    <property type="protein sequence ID" value="EDK88797.1"/>
    <property type="molecule type" value="Genomic_DNA"/>
</dbReference>
<accession>A5TV72</accession>
<dbReference type="AlphaFoldDB" id="A5TV72"/>
<protein>
    <submittedName>
        <fullName evidence="1">Uncharacterized protein</fullName>
    </submittedName>
</protein>
<name>A5TV72_FUSNP</name>
<dbReference type="Proteomes" id="UP000001921">
    <property type="component" value="Chromosome"/>
</dbReference>
<reference evidence="1" key="1">
    <citation type="submission" date="2006-07" db="EMBL/GenBank/DDBJ databases">
        <authorList>
            <person name="Qin X."/>
            <person name="Weinstock G.M."/>
        </authorList>
    </citation>
    <scope>NUCLEOTIDE SEQUENCE [LARGE SCALE GENOMIC DNA]</scope>
    <source>
        <strain evidence="1">ATCC 10953</strain>
    </source>
</reference>